<dbReference type="EMBL" id="JABEMA010000132">
    <property type="protein sequence ID" value="NNH23383.1"/>
    <property type="molecule type" value="Genomic_DNA"/>
</dbReference>
<name>A0A849BPU5_9ACTN</name>
<comment type="caution">
    <text evidence="1">The sequence shown here is derived from an EMBL/GenBank/DDBJ whole genome shotgun (WGS) entry which is preliminary data.</text>
</comment>
<evidence type="ECO:0000313" key="1">
    <source>
        <dbReference type="EMBL" id="NNH23383.1"/>
    </source>
</evidence>
<reference evidence="1 2" key="1">
    <citation type="submission" date="2020-05" db="EMBL/GenBank/DDBJ databases">
        <title>MicrobeNet Type strains.</title>
        <authorList>
            <person name="Nicholson A.C."/>
        </authorList>
    </citation>
    <scope>NUCLEOTIDE SEQUENCE [LARGE SCALE GENOMIC DNA]</scope>
    <source>
        <strain evidence="1 2">JCM 14547</strain>
    </source>
</reference>
<proteinExistence type="predicted"/>
<dbReference type="AlphaFoldDB" id="A0A849BPU5"/>
<protein>
    <submittedName>
        <fullName evidence="1">Uncharacterized protein</fullName>
    </submittedName>
</protein>
<sequence>MDDLAAVTTERLEQRRPVEEDLDEVHALHADPGVGEHLPSGCDVRLAHADHPVPDRALALLVRS</sequence>
<organism evidence="1 2">
    <name type="scientific">Pseudokineococcus marinus</name>
    <dbReference type="NCBI Taxonomy" id="351215"/>
    <lineage>
        <taxon>Bacteria</taxon>
        <taxon>Bacillati</taxon>
        <taxon>Actinomycetota</taxon>
        <taxon>Actinomycetes</taxon>
        <taxon>Kineosporiales</taxon>
        <taxon>Kineosporiaceae</taxon>
        <taxon>Pseudokineococcus</taxon>
    </lineage>
</organism>
<dbReference type="Proteomes" id="UP000555552">
    <property type="component" value="Unassembled WGS sequence"/>
</dbReference>
<keyword evidence="2" id="KW-1185">Reference proteome</keyword>
<dbReference type="RefSeq" id="WP_171203199.1">
    <property type="nucleotide sequence ID" value="NZ_BAAANP010000001.1"/>
</dbReference>
<gene>
    <name evidence="1" type="ORF">HLB09_09815</name>
</gene>
<evidence type="ECO:0000313" key="2">
    <source>
        <dbReference type="Proteomes" id="UP000555552"/>
    </source>
</evidence>
<accession>A0A849BPU5</accession>